<proteinExistence type="predicted"/>
<dbReference type="AlphaFoldDB" id="A0AAE0X8A8"/>
<keyword evidence="2" id="KW-1185">Reference proteome</keyword>
<gene>
    <name evidence="1" type="ORF">B0T22DRAFT_535214</name>
</gene>
<protein>
    <submittedName>
        <fullName evidence="1">Uncharacterized protein</fullName>
    </submittedName>
</protein>
<name>A0AAE0X8A8_9PEZI</name>
<sequence length="378" mass="42783">MEACDPLTLAFSGIRLALSKLLITPLGTAFDRIVIDSDGDLILRCGNSWNNREFQVCSAALRRAPPRLASVEENAVWRMDRVQARHRRMGRVAPGRQSRGVRGVILSIIHARFALVPTSPNPLWLFNVMVLCNKYDKTHTVRPWTKNWMTVASQTTYEPPINLVEDPSKISAWPLLWSMYTAWELGNEELFAQKLTYLAENVCLDKQGHLVLEGNVNIDLETFYHLGPLDILETMRKRRHNMIRSVLICFSFLVERRTENGPACHADGVVSEKEKELCDMAVLGSLWKQIFRVRGAHLPKFTNKTDESFRSFYQSAQDIVSGVLKDRESFADGHANCAPVNSFLNKSLKIARTMLGSPLAEGHKQYLKAQRDKSGLTS</sequence>
<reference evidence="1" key="2">
    <citation type="submission" date="2023-06" db="EMBL/GenBank/DDBJ databases">
        <authorList>
            <consortium name="Lawrence Berkeley National Laboratory"/>
            <person name="Haridas S."/>
            <person name="Hensen N."/>
            <person name="Bonometti L."/>
            <person name="Westerberg I."/>
            <person name="Brannstrom I.O."/>
            <person name="Guillou S."/>
            <person name="Cros-Aarteil S."/>
            <person name="Calhoun S."/>
            <person name="Kuo A."/>
            <person name="Mondo S."/>
            <person name="Pangilinan J."/>
            <person name="Riley R."/>
            <person name="Labutti K."/>
            <person name="Andreopoulos B."/>
            <person name="Lipzen A."/>
            <person name="Chen C."/>
            <person name="Yanf M."/>
            <person name="Daum C."/>
            <person name="Ng V."/>
            <person name="Clum A."/>
            <person name="Steindorff A."/>
            <person name="Ohm R."/>
            <person name="Martin F."/>
            <person name="Silar P."/>
            <person name="Natvig D."/>
            <person name="Lalanne C."/>
            <person name="Gautier V."/>
            <person name="Ament-Velasquez S.L."/>
            <person name="Kruys A."/>
            <person name="Hutchinson M.I."/>
            <person name="Powell A.J."/>
            <person name="Barry K."/>
            <person name="Miller A.N."/>
            <person name="Grigoriev I.V."/>
            <person name="Debuchy R."/>
            <person name="Gladieux P."/>
            <person name="Thoren M.H."/>
            <person name="Johannesson H."/>
        </authorList>
    </citation>
    <scope>NUCLEOTIDE SEQUENCE</scope>
    <source>
        <strain evidence="1">CBS 314.62</strain>
    </source>
</reference>
<accession>A0AAE0X8A8</accession>
<organism evidence="1 2">
    <name type="scientific">Podospora appendiculata</name>
    <dbReference type="NCBI Taxonomy" id="314037"/>
    <lineage>
        <taxon>Eukaryota</taxon>
        <taxon>Fungi</taxon>
        <taxon>Dikarya</taxon>
        <taxon>Ascomycota</taxon>
        <taxon>Pezizomycotina</taxon>
        <taxon>Sordariomycetes</taxon>
        <taxon>Sordariomycetidae</taxon>
        <taxon>Sordariales</taxon>
        <taxon>Podosporaceae</taxon>
        <taxon>Podospora</taxon>
    </lineage>
</organism>
<evidence type="ECO:0000313" key="1">
    <source>
        <dbReference type="EMBL" id="KAK3687936.1"/>
    </source>
</evidence>
<comment type="caution">
    <text evidence="1">The sequence shown here is derived from an EMBL/GenBank/DDBJ whole genome shotgun (WGS) entry which is preliminary data.</text>
</comment>
<evidence type="ECO:0000313" key="2">
    <source>
        <dbReference type="Proteomes" id="UP001270362"/>
    </source>
</evidence>
<reference evidence="1" key="1">
    <citation type="journal article" date="2023" name="Mol. Phylogenet. Evol.">
        <title>Genome-scale phylogeny and comparative genomics of the fungal order Sordariales.</title>
        <authorList>
            <person name="Hensen N."/>
            <person name="Bonometti L."/>
            <person name="Westerberg I."/>
            <person name="Brannstrom I.O."/>
            <person name="Guillou S."/>
            <person name="Cros-Aarteil S."/>
            <person name="Calhoun S."/>
            <person name="Haridas S."/>
            <person name="Kuo A."/>
            <person name="Mondo S."/>
            <person name="Pangilinan J."/>
            <person name="Riley R."/>
            <person name="LaButti K."/>
            <person name="Andreopoulos B."/>
            <person name="Lipzen A."/>
            <person name="Chen C."/>
            <person name="Yan M."/>
            <person name="Daum C."/>
            <person name="Ng V."/>
            <person name="Clum A."/>
            <person name="Steindorff A."/>
            <person name="Ohm R.A."/>
            <person name="Martin F."/>
            <person name="Silar P."/>
            <person name="Natvig D.O."/>
            <person name="Lalanne C."/>
            <person name="Gautier V."/>
            <person name="Ament-Velasquez S.L."/>
            <person name="Kruys A."/>
            <person name="Hutchinson M.I."/>
            <person name="Powell A.J."/>
            <person name="Barry K."/>
            <person name="Miller A.N."/>
            <person name="Grigoriev I.V."/>
            <person name="Debuchy R."/>
            <person name="Gladieux P."/>
            <person name="Hiltunen Thoren M."/>
            <person name="Johannesson H."/>
        </authorList>
    </citation>
    <scope>NUCLEOTIDE SEQUENCE</scope>
    <source>
        <strain evidence="1">CBS 314.62</strain>
    </source>
</reference>
<dbReference type="EMBL" id="JAULSO010000002">
    <property type="protein sequence ID" value="KAK3687936.1"/>
    <property type="molecule type" value="Genomic_DNA"/>
</dbReference>
<dbReference type="Proteomes" id="UP001270362">
    <property type="component" value="Unassembled WGS sequence"/>
</dbReference>